<gene>
    <name evidence="2" type="ORF">SEA_LUCKYBARNES_22</name>
</gene>
<name>A0A249XNN2_9CAUD</name>
<feature type="coiled-coil region" evidence="1">
    <location>
        <begin position="59"/>
        <end position="110"/>
    </location>
</feature>
<dbReference type="Proteomes" id="UP000224487">
    <property type="component" value="Genome"/>
</dbReference>
<evidence type="ECO:0000313" key="2">
    <source>
        <dbReference type="EMBL" id="ASZ73341.1"/>
    </source>
</evidence>
<sequence>MTTKFNPDEFIAGIQTAETTVTVFMRADISGKLQALEKDLALFPEDENGEADLTAGAEKAELLAKRDEYEQILRESARELTLRAVDNDEVDRLTKEARKAASEKADQAAKDAAGYAREECRRAEVGDPKEIKEVVRRAASQASNAVLNSESGYYVLAAAIVDDEGQPIFTPDQAREAFEKLGAPQMATVQDAFYDLTSTDPASFVPKIQEAWSYGRGLNSLTETRAAREFSVPVSVLRGERKPGKKWTERDRIFALALVAYEADLCRGCGQPMSLSTGDHPHDYDINTDVCIGCAELDEYRKLDREPADGEKQYVTLDPDSVKEDA</sequence>
<reference evidence="3" key="1">
    <citation type="submission" date="2017-08" db="EMBL/GenBank/DDBJ databases">
        <authorList>
            <person name="de Groot N.N."/>
        </authorList>
    </citation>
    <scope>NUCLEOTIDE SEQUENCE [LARGE SCALE GENOMIC DNA]</scope>
</reference>
<proteinExistence type="predicted"/>
<keyword evidence="3" id="KW-1185">Reference proteome</keyword>
<evidence type="ECO:0000313" key="3">
    <source>
        <dbReference type="Proteomes" id="UP000224487"/>
    </source>
</evidence>
<dbReference type="EMBL" id="MF668275">
    <property type="protein sequence ID" value="ASZ73341.1"/>
    <property type="molecule type" value="Genomic_DNA"/>
</dbReference>
<accession>A0A249XNN2</accession>
<protein>
    <submittedName>
        <fullName evidence="2">Tail assembly chaperone</fullName>
    </submittedName>
</protein>
<keyword evidence="1" id="KW-0175">Coiled coil</keyword>
<evidence type="ECO:0000256" key="1">
    <source>
        <dbReference type="SAM" id="Coils"/>
    </source>
</evidence>
<organism evidence="2 3">
    <name type="scientific">Brevibacterium phage LuckyBarnes</name>
    <dbReference type="NCBI Taxonomy" id="2027888"/>
    <lineage>
        <taxon>Viruses</taxon>
        <taxon>Duplodnaviria</taxon>
        <taxon>Heunggongvirae</taxon>
        <taxon>Uroviricota</taxon>
        <taxon>Caudoviricetes</taxon>
        <taxon>Luckybarnesvirus</taxon>
        <taxon>Luckybarnesvirus luckybarnes</taxon>
    </lineage>
</organism>